<comment type="caution">
    <text evidence="1">The sequence shown here is derived from an EMBL/GenBank/DDBJ whole genome shotgun (WGS) entry which is preliminary data.</text>
</comment>
<dbReference type="AlphaFoldDB" id="A0A9N9PJV4"/>
<accession>A0A9N9PJV4</accession>
<reference evidence="1" key="1">
    <citation type="submission" date="2021-07" db="EMBL/GenBank/DDBJ databases">
        <authorList>
            <person name="Durling M."/>
        </authorList>
    </citation>
    <scope>NUCLEOTIDE SEQUENCE</scope>
</reference>
<sequence length="118" mass="13165">MEMNWRETLQCQAWTDTLSYLTIPTTSRVTSDSQDQAKNTQGSIHAFAQSGGEFGVRSAASLRSQGLTIATSTPRIAFPKPESRSQVCRCIIATIEHQHLEFEVTYRPLHVLQQLRGG</sequence>
<organism evidence="1 2">
    <name type="scientific">Hymenoscyphus fraxineus</name>
    <dbReference type="NCBI Taxonomy" id="746836"/>
    <lineage>
        <taxon>Eukaryota</taxon>
        <taxon>Fungi</taxon>
        <taxon>Dikarya</taxon>
        <taxon>Ascomycota</taxon>
        <taxon>Pezizomycotina</taxon>
        <taxon>Leotiomycetes</taxon>
        <taxon>Helotiales</taxon>
        <taxon>Helotiaceae</taxon>
        <taxon>Hymenoscyphus</taxon>
    </lineage>
</organism>
<proteinExistence type="predicted"/>
<dbReference type="OrthoDB" id="10302028at2759"/>
<gene>
    <name evidence="1" type="ORF">HYFRA_00002215</name>
</gene>
<dbReference type="EMBL" id="CAJVRL010000001">
    <property type="protein sequence ID" value="CAG8949086.1"/>
    <property type="molecule type" value="Genomic_DNA"/>
</dbReference>
<evidence type="ECO:0000313" key="2">
    <source>
        <dbReference type="Proteomes" id="UP000696280"/>
    </source>
</evidence>
<name>A0A9N9PJV4_9HELO</name>
<evidence type="ECO:0000313" key="1">
    <source>
        <dbReference type="EMBL" id="CAG8949086.1"/>
    </source>
</evidence>
<dbReference type="Proteomes" id="UP000696280">
    <property type="component" value="Unassembled WGS sequence"/>
</dbReference>
<protein>
    <submittedName>
        <fullName evidence="1">Uncharacterized protein</fullName>
    </submittedName>
</protein>
<keyword evidence="2" id="KW-1185">Reference proteome</keyword>